<dbReference type="RefSeq" id="WP_091013478.1">
    <property type="nucleotide sequence ID" value="NZ_FOKJ01000032.1"/>
</dbReference>
<keyword evidence="3" id="KW-1185">Reference proteome</keyword>
<dbReference type="Proteomes" id="UP000198861">
    <property type="component" value="Unassembled WGS sequence"/>
</dbReference>
<protein>
    <submittedName>
        <fullName evidence="2">BRCA1 C Terminus (BRCT) domain-containing protein</fullName>
    </submittedName>
</protein>
<dbReference type="SUPFAM" id="SSF52113">
    <property type="entry name" value="BRCT domain"/>
    <property type="match status" value="1"/>
</dbReference>
<proteinExistence type="predicted"/>
<comment type="caution">
    <text evidence="2">The sequence shown here is derived from an EMBL/GenBank/DDBJ whole genome shotgun (WGS) entry which is preliminary data.</text>
</comment>
<name>A0A1I0ZY39_9GAMM</name>
<organism evidence="2 3">
    <name type="scientific">Azotobacter beijerinckii</name>
    <dbReference type="NCBI Taxonomy" id="170623"/>
    <lineage>
        <taxon>Bacteria</taxon>
        <taxon>Pseudomonadati</taxon>
        <taxon>Pseudomonadota</taxon>
        <taxon>Gammaproteobacteria</taxon>
        <taxon>Pseudomonadales</taxon>
        <taxon>Pseudomonadaceae</taxon>
        <taxon>Azotobacter</taxon>
    </lineage>
</organism>
<dbReference type="Gene3D" id="3.40.50.10190">
    <property type="entry name" value="BRCT domain"/>
    <property type="match status" value="1"/>
</dbReference>
<sequence>MQPLRFIYQDAKDEVREWVIPRWTENTRYIQGRSEHDSLPRTFRKDRVLEYLEGAEQLLFDLAEPAPEPAPRAQLDSRPQILFTGFKSADRARLESKATEHGFRVMKNPGKSLVVLCIGYNAGPTKVEAARESGAFVVTEEQLDHLLLTGEVQC</sequence>
<gene>
    <name evidence="2" type="ORF">SAMN04244571_02157</name>
</gene>
<dbReference type="InterPro" id="IPR036420">
    <property type="entry name" value="BRCT_dom_sf"/>
</dbReference>
<evidence type="ECO:0000259" key="1">
    <source>
        <dbReference type="Pfam" id="PF00533"/>
    </source>
</evidence>
<evidence type="ECO:0000313" key="2">
    <source>
        <dbReference type="EMBL" id="SFB30272.1"/>
    </source>
</evidence>
<dbReference type="EMBL" id="FOKJ01000032">
    <property type="protein sequence ID" value="SFB30272.1"/>
    <property type="molecule type" value="Genomic_DNA"/>
</dbReference>
<dbReference type="CDD" id="cd00027">
    <property type="entry name" value="BRCT"/>
    <property type="match status" value="1"/>
</dbReference>
<feature type="domain" description="BRCT" evidence="1">
    <location>
        <begin position="81"/>
        <end position="146"/>
    </location>
</feature>
<dbReference type="Pfam" id="PF00533">
    <property type="entry name" value="BRCT"/>
    <property type="match status" value="1"/>
</dbReference>
<evidence type="ECO:0000313" key="3">
    <source>
        <dbReference type="Proteomes" id="UP000198861"/>
    </source>
</evidence>
<dbReference type="InterPro" id="IPR001357">
    <property type="entry name" value="BRCT_dom"/>
</dbReference>
<reference evidence="2 3" key="1">
    <citation type="submission" date="2016-10" db="EMBL/GenBank/DDBJ databases">
        <authorList>
            <person name="Varghese N."/>
            <person name="Submissions S."/>
        </authorList>
    </citation>
    <scope>NUCLEOTIDE SEQUENCE [LARGE SCALE GENOMIC DNA]</scope>
    <source>
        <strain evidence="2 3">DSM 282</strain>
    </source>
</reference>
<accession>A0A1I0ZY39</accession>